<comment type="caution">
    <text evidence="2">The sequence shown here is derived from an EMBL/GenBank/DDBJ whole genome shotgun (WGS) entry which is preliminary data.</text>
</comment>
<dbReference type="EMBL" id="MCFL01000054">
    <property type="protein sequence ID" value="ORZ31872.1"/>
    <property type="molecule type" value="Genomic_DNA"/>
</dbReference>
<feature type="compositionally biased region" description="Polar residues" evidence="1">
    <location>
        <begin position="26"/>
        <end position="37"/>
    </location>
</feature>
<keyword evidence="3" id="KW-1185">Reference proteome</keyword>
<gene>
    <name evidence="2" type="ORF">BCR44DRAFT_1259730</name>
</gene>
<accession>A0A1Y2HFM7</accession>
<feature type="region of interest" description="Disordered" evidence="1">
    <location>
        <begin position="115"/>
        <end position="145"/>
    </location>
</feature>
<organism evidence="2 3">
    <name type="scientific">Catenaria anguillulae PL171</name>
    <dbReference type="NCBI Taxonomy" id="765915"/>
    <lineage>
        <taxon>Eukaryota</taxon>
        <taxon>Fungi</taxon>
        <taxon>Fungi incertae sedis</taxon>
        <taxon>Blastocladiomycota</taxon>
        <taxon>Blastocladiomycetes</taxon>
        <taxon>Blastocladiales</taxon>
        <taxon>Catenariaceae</taxon>
        <taxon>Catenaria</taxon>
    </lineage>
</organism>
<feature type="region of interest" description="Disordered" evidence="1">
    <location>
        <begin position="161"/>
        <end position="193"/>
    </location>
</feature>
<feature type="region of interest" description="Disordered" evidence="1">
    <location>
        <begin position="1"/>
        <end position="60"/>
    </location>
</feature>
<protein>
    <submittedName>
        <fullName evidence="2">Uncharacterized protein</fullName>
    </submittedName>
</protein>
<feature type="region of interest" description="Disordered" evidence="1">
    <location>
        <begin position="290"/>
        <end position="333"/>
    </location>
</feature>
<dbReference type="AlphaFoldDB" id="A0A1Y2HFM7"/>
<evidence type="ECO:0000313" key="3">
    <source>
        <dbReference type="Proteomes" id="UP000193411"/>
    </source>
</evidence>
<evidence type="ECO:0000256" key="1">
    <source>
        <dbReference type="SAM" id="MobiDB-lite"/>
    </source>
</evidence>
<feature type="compositionally biased region" description="Polar residues" evidence="1">
    <location>
        <begin position="126"/>
        <end position="144"/>
    </location>
</feature>
<proteinExistence type="predicted"/>
<dbReference type="Proteomes" id="UP000193411">
    <property type="component" value="Unassembled WGS sequence"/>
</dbReference>
<reference evidence="2 3" key="1">
    <citation type="submission" date="2016-07" db="EMBL/GenBank/DDBJ databases">
        <title>Pervasive Adenine N6-methylation of Active Genes in Fungi.</title>
        <authorList>
            <consortium name="DOE Joint Genome Institute"/>
            <person name="Mondo S.J."/>
            <person name="Dannebaum R.O."/>
            <person name="Kuo R.C."/>
            <person name="Labutti K."/>
            <person name="Haridas S."/>
            <person name="Kuo A."/>
            <person name="Salamov A."/>
            <person name="Ahrendt S.R."/>
            <person name="Lipzen A."/>
            <person name="Sullivan W."/>
            <person name="Andreopoulos W.B."/>
            <person name="Clum A."/>
            <person name="Lindquist E."/>
            <person name="Daum C."/>
            <person name="Ramamoorthy G.K."/>
            <person name="Gryganskyi A."/>
            <person name="Culley D."/>
            <person name="Magnuson J.K."/>
            <person name="James T.Y."/>
            <person name="O'Malley M.A."/>
            <person name="Stajich J.E."/>
            <person name="Spatafora J.W."/>
            <person name="Visel A."/>
            <person name="Grigoriev I.V."/>
        </authorList>
    </citation>
    <scope>NUCLEOTIDE SEQUENCE [LARGE SCALE GENOMIC DNA]</scope>
    <source>
        <strain evidence="2 3">PL171</strain>
    </source>
</reference>
<feature type="compositionally biased region" description="Low complexity" evidence="1">
    <location>
        <begin position="175"/>
        <end position="188"/>
    </location>
</feature>
<sequence>MRLPDLQPAPLPSSHQRRTQIRSQEKSAASSVISSGYRQHKPTRRSLDTLLDTEHHDPFNKQAMRDLREQLRSKLDAARALGDPERTKVDVQRLIQLTTRFMLLTDPELAAAAAAATASGHDSGPGVSTSALGSPQRQQQSTQVPPAATVLLKARRMSRVGGFVGPPPPPGIAASTTSSHTSNSGSPTKAPNWSQEQAHIKFMSAVESCVSHATPREMQTDALRKHRKGSCTFPVNNDPALNGLSAEHEASTVVHVLDSKGQVRTIARYAATVEQVRQSPAVAAIAARRAARGGSTPDDHSVSLQKQVKKGRRGGKKQVGLHDSDSDETGLAPKNVRRVRNRRRCWRACQSILKR</sequence>
<feature type="compositionally biased region" description="Basic residues" evidence="1">
    <location>
        <begin position="307"/>
        <end position="316"/>
    </location>
</feature>
<name>A0A1Y2HFM7_9FUNG</name>
<evidence type="ECO:0000313" key="2">
    <source>
        <dbReference type="EMBL" id="ORZ31872.1"/>
    </source>
</evidence>